<keyword evidence="1" id="KW-0732">Signal</keyword>
<dbReference type="Pfam" id="PF20130">
    <property type="entry name" value="DUF6520"/>
    <property type="match status" value="1"/>
</dbReference>
<dbReference type="InterPro" id="IPR045391">
    <property type="entry name" value="DUF6520"/>
</dbReference>
<feature type="signal peptide" evidence="1">
    <location>
        <begin position="1"/>
        <end position="22"/>
    </location>
</feature>
<evidence type="ECO:0000256" key="1">
    <source>
        <dbReference type="SAM" id="SignalP"/>
    </source>
</evidence>
<sequence>MKKFKMLLIPAALAIAIGGAFATTLDMDPCETEAKYEDPGLQTPLTGSEVEDWNCVQATSQHCFYVQDPNTAESIPCRSGTRLEID</sequence>
<accession>A0A6N8L217</accession>
<evidence type="ECO:0000313" key="3">
    <source>
        <dbReference type="Proteomes" id="UP000435036"/>
    </source>
</evidence>
<reference evidence="2 3" key="1">
    <citation type="submission" date="2019-12" db="EMBL/GenBank/DDBJ databases">
        <authorList>
            <person name="Dong K."/>
        </authorList>
    </citation>
    <scope>NUCLEOTIDE SEQUENCE [LARGE SCALE GENOMIC DNA]</scope>
    <source>
        <strain evidence="2 3">JCM 31225</strain>
    </source>
</reference>
<dbReference type="RefSeq" id="WP_160370480.1">
    <property type="nucleotide sequence ID" value="NZ_WSQA01000015.1"/>
</dbReference>
<evidence type="ECO:0000313" key="2">
    <source>
        <dbReference type="EMBL" id="MVZ63763.1"/>
    </source>
</evidence>
<keyword evidence="3" id="KW-1185">Reference proteome</keyword>
<gene>
    <name evidence="2" type="ORF">GQF63_17195</name>
</gene>
<dbReference type="AlphaFoldDB" id="A0A6N8L217"/>
<feature type="chain" id="PRO_5026997762" evidence="1">
    <location>
        <begin position="23"/>
        <end position="86"/>
    </location>
</feature>
<proteinExistence type="predicted"/>
<dbReference type="Proteomes" id="UP000435036">
    <property type="component" value="Unassembled WGS sequence"/>
</dbReference>
<dbReference type="EMBL" id="WSQA01000015">
    <property type="protein sequence ID" value="MVZ63763.1"/>
    <property type="molecule type" value="Genomic_DNA"/>
</dbReference>
<comment type="caution">
    <text evidence="2">The sequence shown here is derived from an EMBL/GenBank/DDBJ whole genome shotgun (WGS) entry which is preliminary data.</text>
</comment>
<protein>
    <submittedName>
        <fullName evidence="2">Uncharacterized protein</fullName>
    </submittedName>
</protein>
<name>A0A6N8L217_9SPHI</name>
<organism evidence="2 3">
    <name type="scientific">Sphingobacterium humi</name>
    <dbReference type="NCBI Taxonomy" id="1796905"/>
    <lineage>
        <taxon>Bacteria</taxon>
        <taxon>Pseudomonadati</taxon>
        <taxon>Bacteroidota</taxon>
        <taxon>Sphingobacteriia</taxon>
        <taxon>Sphingobacteriales</taxon>
        <taxon>Sphingobacteriaceae</taxon>
        <taxon>Sphingobacterium</taxon>
    </lineage>
</organism>